<evidence type="ECO:0000313" key="2">
    <source>
        <dbReference type="Proteomes" id="UP001049176"/>
    </source>
</evidence>
<protein>
    <submittedName>
        <fullName evidence="1">Uncharacterized protein</fullName>
    </submittedName>
</protein>
<gene>
    <name evidence="1" type="ORF">E1B28_008059</name>
</gene>
<dbReference type="GeneID" id="66077135"/>
<reference evidence="1" key="1">
    <citation type="journal article" date="2021" name="Genome Biol. Evol.">
        <title>The assembled and annotated genome of the fairy-ring fungus Marasmius oreades.</title>
        <authorList>
            <person name="Hiltunen M."/>
            <person name="Ament-Velasquez S.L."/>
            <person name="Johannesson H."/>
        </authorList>
    </citation>
    <scope>NUCLEOTIDE SEQUENCE</scope>
    <source>
        <strain evidence="1">03SP1</strain>
    </source>
</reference>
<dbReference type="Proteomes" id="UP001049176">
    <property type="component" value="Chromosome 4"/>
</dbReference>
<organism evidence="1 2">
    <name type="scientific">Marasmius oreades</name>
    <name type="common">fairy-ring Marasmius</name>
    <dbReference type="NCBI Taxonomy" id="181124"/>
    <lineage>
        <taxon>Eukaryota</taxon>
        <taxon>Fungi</taxon>
        <taxon>Dikarya</taxon>
        <taxon>Basidiomycota</taxon>
        <taxon>Agaricomycotina</taxon>
        <taxon>Agaricomycetes</taxon>
        <taxon>Agaricomycetidae</taxon>
        <taxon>Agaricales</taxon>
        <taxon>Marasmiineae</taxon>
        <taxon>Marasmiaceae</taxon>
        <taxon>Marasmius</taxon>
    </lineage>
</organism>
<evidence type="ECO:0000313" key="1">
    <source>
        <dbReference type="EMBL" id="KAG7094463.1"/>
    </source>
</evidence>
<dbReference type="AlphaFoldDB" id="A0A9P7S3F5"/>
<dbReference type="EMBL" id="CM032184">
    <property type="protein sequence ID" value="KAG7094463.1"/>
    <property type="molecule type" value="Genomic_DNA"/>
</dbReference>
<keyword evidence="2" id="KW-1185">Reference proteome</keyword>
<sequence>MMIMTMKMFTLIANIFSNLFDFTKPFWVEKWEKNARKGLDDEMLVFQWLDIDAEGDDDDNPDTEDAVFQ</sequence>
<comment type="caution">
    <text evidence="1">The sequence shown here is derived from an EMBL/GenBank/DDBJ whole genome shotgun (WGS) entry which is preliminary data.</text>
</comment>
<accession>A0A9P7S3F5</accession>
<dbReference type="KEGG" id="more:E1B28_008059"/>
<name>A0A9P7S3F5_9AGAR</name>
<dbReference type="RefSeq" id="XP_043010933.1">
    <property type="nucleotide sequence ID" value="XM_043152846.1"/>
</dbReference>
<proteinExistence type="predicted"/>